<evidence type="ECO:0000313" key="4">
    <source>
        <dbReference type="Proteomes" id="UP000800235"/>
    </source>
</evidence>
<organism evidence="3 4">
    <name type="scientific">Tothia fuscella</name>
    <dbReference type="NCBI Taxonomy" id="1048955"/>
    <lineage>
        <taxon>Eukaryota</taxon>
        <taxon>Fungi</taxon>
        <taxon>Dikarya</taxon>
        <taxon>Ascomycota</taxon>
        <taxon>Pezizomycotina</taxon>
        <taxon>Dothideomycetes</taxon>
        <taxon>Pleosporomycetidae</taxon>
        <taxon>Venturiales</taxon>
        <taxon>Cylindrosympodiaceae</taxon>
        <taxon>Tothia</taxon>
    </lineage>
</organism>
<protein>
    <submittedName>
        <fullName evidence="3">M6 metalloprotease</fullName>
    </submittedName>
</protein>
<sequence length="464" mass="49732">MAPSSVLLAILSLVSYVHGHVVYPPDSQVLDSDGHVRLHASQLTNVCKLPAPLGGYLSEGHVPKGSRNSPSAPSVGTLKAKLIFVDFPDTPANDTTQTLYNDLVPGSQAWFKTSSYGRLKLSVDSDMTKFYRMPKASTAYTFNRFGAKQELYIKDALAVSALDFRAKKYDVLYIMPTRAAVEITFSPTKISPTTFAGGIIPNIVTFGQDLHLKYGFKLLNHETGHVIGLPDLYPSDSTGLPRGEWVGGFDIMGLINGTHPDYFAWHKWKLGWLNDEQIDCVAAAGSSKHSLAPVEIPGGVKAIVVKLSATSAFVVEVRSELAPQVVNNTACPLGMVVYTVNTLGTNSRVPPILVLNTHTNLPGCAIDRGGRLTTATVDFSRGEKSFKSVPYGINIAIDGVRNGTYDITVSWNGMVGSSSAAVPGSLSPSPWGGFPKGIGSAFGEDSEEDGNRKQTELNGPLTED</sequence>
<dbReference type="GO" id="GO:0008237">
    <property type="term" value="F:metallopeptidase activity"/>
    <property type="evidence" value="ECO:0007669"/>
    <property type="project" value="UniProtKB-KW"/>
</dbReference>
<dbReference type="PANTHER" id="PTHR41775:SF1">
    <property type="entry name" value="PEPTIDASE M6-LIKE DOMAIN-CONTAINING PROTEIN"/>
    <property type="match status" value="1"/>
</dbReference>
<reference evidence="3" key="1">
    <citation type="journal article" date="2020" name="Stud. Mycol.">
        <title>101 Dothideomycetes genomes: a test case for predicting lifestyles and emergence of pathogens.</title>
        <authorList>
            <person name="Haridas S."/>
            <person name="Albert R."/>
            <person name="Binder M."/>
            <person name="Bloem J."/>
            <person name="Labutti K."/>
            <person name="Salamov A."/>
            <person name="Andreopoulos B."/>
            <person name="Baker S."/>
            <person name="Barry K."/>
            <person name="Bills G."/>
            <person name="Bluhm B."/>
            <person name="Cannon C."/>
            <person name="Castanera R."/>
            <person name="Culley D."/>
            <person name="Daum C."/>
            <person name="Ezra D."/>
            <person name="Gonzalez J."/>
            <person name="Henrissat B."/>
            <person name="Kuo A."/>
            <person name="Liang C."/>
            <person name="Lipzen A."/>
            <person name="Lutzoni F."/>
            <person name="Magnuson J."/>
            <person name="Mondo S."/>
            <person name="Nolan M."/>
            <person name="Ohm R."/>
            <person name="Pangilinan J."/>
            <person name="Park H.-J."/>
            <person name="Ramirez L."/>
            <person name="Alfaro M."/>
            <person name="Sun H."/>
            <person name="Tritt A."/>
            <person name="Yoshinaga Y."/>
            <person name="Zwiers L.-H."/>
            <person name="Turgeon B."/>
            <person name="Goodwin S."/>
            <person name="Spatafora J."/>
            <person name="Crous P."/>
            <person name="Grigoriev I."/>
        </authorList>
    </citation>
    <scope>NUCLEOTIDE SEQUENCE</scope>
    <source>
        <strain evidence="3">CBS 130266</strain>
    </source>
</reference>
<dbReference type="EMBL" id="MU007101">
    <property type="protein sequence ID" value="KAF2421127.1"/>
    <property type="molecule type" value="Genomic_DNA"/>
</dbReference>
<dbReference type="OrthoDB" id="3941110at2759"/>
<dbReference type="InterPro" id="IPR008757">
    <property type="entry name" value="Peptidase_M6-like_domain"/>
</dbReference>
<evidence type="ECO:0000256" key="1">
    <source>
        <dbReference type="SAM" id="MobiDB-lite"/>
    </source>
</evidence>
<keyword evidence="2" id="KW-0732">Signal</keyword>
<feature type="chain" id="PRO_5040450133" evidence="2">
    <location>
        <begin position="20"/>
        <end position="464"/>
    </location>
</feature>
<dbReference type="NCBIfam" id="TIGR03296">
    <property type="entry name" value="M6dom_TIGR03296"/>
    <property type="match status" value="1"/>
</dbReference>
<proteinExistence type="predicted"/>
<dbReference type="PANTHER" id="PTHR41775">
    <property type="entry name" value="SECRETED PROTEIN-RELATED"/>
    <property type="match status" value="1"/>
</dbReference>
<gene>
    <name evidence="3" type="ORF">EJ08DRAFT_653547</name>
</gene>
<keyword evidence="3" id="KW-0378">Hydrolase</keyword>
<evidence type="ECO:0000313" key="3">
    <source>
        <dbReference type="EMBL" id="KAF2421127.1"/>
    </source>
</evidence>
<keyword evidence="4" id="KW-1185">Reference proteome</keyword>
<keyword evidence="3" id="KW-0482">Metalloprotease</keyword>
<dbReference type="Proteomes" id="UP000800235">
    <property type="component" value="Unassembled WGS sequence"/>
</dbReference>
<name>A0A9P4TU47_9PEZI</name>
<dbReference type="GO" id="GO:0006508">
    <property type="term" value="P:proteolysis"/>
    <property type="evidence" value="ECO:0007669"/>
    <property type="project" value="InterPro"/>
</dbReference>
<comment type="caution">
    <text evidence="3">The sequence shown here is derived from an EMBL/GenBank/DDBJ whole genome shotgun (WGS) entry which is preliminary data.</text>
</comment>
<keyword evidence="3" id="KW-0645">Protease</keyword>
<evidence type="ECO:0000256" key="2">
    <source>
        <dbReference type="SAM" id="SignalP"/>
    </source>
</evidence>
<feature type="signal peptide" evidence="2">
    <location>
        <begin position="1"/>
        <end position="19"/>
    </location>
</feature>
<accession>A0A9P4TU47</accession>
<dbReference type="AlphaFoldDB" id="A0A9P4TU47"/>
<feature type="region of interest" description="Disordered" evidence="1">
    <location>
        <begin position="422"/>
        <end position="464"/>
    </location>
</feature>